<keyword evidence="3" id="KW-1185">Reference proteome</keyword>
<dbReference type="OMA" id="RAHRCES"/>
<protein>
    <recommendedName>
        <fullName evidence="1">Reverse transcriptase domain-containing protein</fullName>
    </recommendedName>
</protein>
<reference evidence="2" key="1">
    <citation type="submission" date="2025-08" db="UniProtKB">
        <authorList>
            <consortium name="Ensembl"/>
        </authorList>
    </citation>
    <scope>IDENTIFICATION</scope>
</reference>
<dbReference type="Ensembl" id="ENSSMRT00000034898.1">
    <property type="protein sequence ID" value="ENSSMRP00000029904.1"/>
    <property type="gene ID" value="ENSSMRG00000022979.1"/>
</dbReference>
<evidence type="ECO:0000313" key="2">
    <source>
        <dbReference type="Ensembl" id="ENSSMRP00000029904.1"/>
    </source>
</evidence>
<dbReference type="InterPro" id="IPR000477">
    <property type="entry name" value="RT_dom"/>
</dbReference>
<name>A0A8D0EDD4_SALMN</name>
<dbReference type="Pfam" id="PF00078">
    <property type="entry name" value="RVT_1"/>
    <property type="match status" value="1"/>
</dbReference>
<dbReference type="GeneTree" id="ENSGT01150000286916"/>
<dbReference type="PANTHER" id="PTHR31635">
    <property type="entry name" value="REVERSE TRANSCRIPTASE DOMAIN-CONTAINING PROTEIN-RELATED"/>
    <property type="match status" value="1"/>
</dbReference>
<sequence>MGLRAFDNFLKKGARQGCPLSPLLFILALEVLNRDIRQDICLQTIKVHKEEYKLRVFADDLTLVLKNRNGNIDILKKKIEKFGGVTRFKEQLELMQKLGFEVEKKIKYLGISLMNQNKMLFHNNYIKIWSEIKQDMEKWANLKWSLLHIILVIKMNVLPKMMLLFQSIPVIINEEIFKKWQRDLHDLRYGWEHIIICGRPCKRK</sequence>
<organism evidence="2 3">
    <name type="scientific">Salvator merianae</name>
    <name type="common">Argentine black and white tegu</name>
    <name type="synonym">Tupinambis merianae</name>
    <dbReference type="NCBI Taxonomy" id="96440"/>
    <lineage>
        <taxon>Eukaryota</taxon>
        <taxon>Metazoa</taxon>
        <taxon>Chordata</taxon>
        <taxon>Craniata</taxon>
        <taxon>Vertebrata</taxon>
        <taxon>Euteleostomi</taxon>
        <taxon>Lepidosauria</taxon>
        <taxon>Squamata</taxon>
        <taxon>Bifurcata</taxon>
        <taxon>Unidentata</taxon>
        <taxon>Episquamata</taxon>
        <taxon>Laterata</taxon>
        <taxon>Teiioidea</taxon>
        <taxon>Teiidae</taxon>
        <taxon>Salvator</taxon>
    </lineage>
</organism>
<dbReference type="AlphaFoldDB" id="A0A8D0EDD4"/>
<reference evidence="2" key="2">
    <citation type="submission" date="2025-09" db="UniProtKB">
        <authorList>
            <consortium name="Ensembl"/>
        </authorList>
    </citation>
    <scope>IDENTIFICATION</scope>
</reference>
<evidence type="ECO:0000259" key="1">
    <source>
        <dbReference type="Pfam" id="PF00078"/>
    </source>
</evidence>
<proteinExistence type="predicted"/>
<dbReference type="PANTHER" id="PTHR31635:SF196">
    <property type="entry name" value="REVERSE TRANSCRIPTASE DOMAIN-CONTAINING PROTEIN-RELATED"/>
    <property type="match status" value="1"/>
</dbReference>
<feature type="domain" description="Reverse transcriptase" evidence="1">
    <location>
        <begin position="9"/>
        <end position="112"/>
    </location>
</feature>
<accession>A0A8D0EDD4</accession>
<dbReference type="Proteomes" id="UP000694421">
    <property type="component" value="Unplaced"/>
</dbReference>
<evidence type="ECO:0000313" key="3">
    <source>
        <dbReference type="Proteomes" id="UP000694421"/>
    </source>
</evidence>